<organism evidence="9 10">
    <name type="scientific">Inhella crocodyli</name>
    <dbReference type="NCBI Taxonomy" id="2499851"/>
    <lineage>
        <taxon>Bacteria</taxon>
        <taxon>Pseudomonadati</taxon>
        <taxon>Pseudomonadota</taxon>
        <taxon>Betaproteobacteria</taxon>
        <taxon>Burkholderiales</taxon>
        <taxon>Sphaerotilaceae</taxon>
        <taxon>Inhella</taxon>
    </lineage>
</organism>
<dbReference type="GO" id="GO:0017038">
    <property type="term" value="P:protein import"/>
    <property type="evidence" value="ECO:0007669"/>
    <property type="project" value="TreeGrafter"/>
</dbReference>
<proteinExistence type="inferred from homology"/>
<feature type="transmembrane region" description="Helical" evidence="7">
    <location>
        <begin position="40"/>
        <end position="59"/>
    </location>
</feature>
<feature type="transmembrane region" description="Helical" evidence="7">
    <location>
        <begin position="139"/>
        <end position="168"/>
    </location>
</feature>
<dbReference type="PANTHER" id="PTHR30625">
    <property type="entry name" value="PROTEIN TOLQ"/>
    <property type="match status" value="1"/>
</dbReference>
<evidence type="ECO:0000256" key="7">
    <source>
        <dbReference type="SAM" id="Phobius"/>
    </source>
</evidence>
<accession>A0A437LHW4</accession>
<reference evidence="9 10" key="1">
    <citation type="submission" date="2019-01" db="EMBL/GenBank/DDBJ databases">
        <authorList>
            <person name="Chen W.-M."/>
        </authorList>
    </citation>
    <scope>NUCLEOTIDE SEQUENCE [LARGE SCALE GENOMIC DNA]</scope>
    <source>
        <strain evidence="9 10">CCP-18</strain>
    </source>
</reference>
<gene>
    <name evidence="9" type="ORF">EOD73_12775</name>
</gene>
<evidence type="ECO:0000256" key="5">
    <source>
        <dbReference type="ARBA" id="ARBA00023136"/>
    </source>
</evidence>
<evidence type="ECO:0000313" key="10">
    <source>
        <dbReference type="Proteomes" id="UP000288587"/>
    </source>
</evidence>
<dbReference type="InterPro" id="IPR050790">
    <property type="entry name" value="ExbB/TolQ_transport"/>
</dbReference>
<keyword evidence="6" id="KW-0813">Transport</keyword>
<dbReference type="OrthoDB" id="4045at2"/>
<keyword evidence="4 7" id="KW-1133">Transmembrane helix</keyword>
<dbReference type="Proteomes" id="UP000288587">
    <property type="component" value="Unassembled WGS sequence"/>
</dbReference>
<evidence type="ECO:0000256" key="2">
    <source>
        <dbReference type="ARBA" id="ARBA00022475"/>
    </source>
</evidence>
<dbReference type="InterPro" id="IPR002898">
    <property type="entry name" value="MotA_ExbB_proton_chnl"/>
</dbReference>
<feature type="transmembrane region" description="Helical" evidence="7">
    <location>
        <begin position="188"/>
        <end position="208"/>
    </location>
</feature>
<comment type="caution">
    <text evidence="9">The sequence shown here is derived from an EMBL/GenBank/DDBJ whole genome shotgun (WGS) entry which is preliminary data.</text>
</comment>
<evidence type="ECO:0000256" key="6">
    <source>
        <dbReference type="RuleBase" id="RU004057"/>
    </source>
</evidence>
<dbReference type="EMBL" id="SACM01000003">
    <property type="protein sequence ID" value="RVT84986.1"/>
    <property type="molecule type" value="Genomic_DNA"/>
</dbReference>
<feature type="domain" description="MotA/TolQ/ExbB proton channel" evidence="8">
    <location>
        <begin position="128"/>
        <end position="214"/>
    </location>
</feature>
<dbReference type="RefSeq" id="WP_127683388.1">
    <property type="nucleotide sequence ID" value="NZ_SACM01000003.1"/>
</dbReference>
<name>A0A437LHW4_9BURK</name>
<evidence type="ECO:0000256" key="3">
    <source>
        <dbReference type="ARBA" id="ARBA00022692"/>
    </source>
</evidence>
<comment type="subcellular location">
    <subcellularLocation>
        <location evidence="1">Cell membrane</location>
        <topology evidence="1">Multi-pass membrane protein</topology>
    </subcellularLocation>
    <subcellularLocation>
        <location evidence="6">Membrane</location>
        <topology evidence="6">Multi-pass membrane protein</topology>
    </subcellularLocation>
</comment>
<dbReference type="PANTHER" id="PTHR30625:SF11">
    <property type="entry name" value="MOTA_TOLQ_EXBB PROTON CHANNEL DOMAIN-CONTAINING PROTEIN"/>
    <property type="match status" value="1"/>
</dbReference>
<evidence type="ECO:0000256" key="1">
    <source>
        <dbReference type="ARBA" id="ARBA00004651"/>
    </source>
</evidence>
<dbReference type="Pfam" id="PF01618">
    <property type="entry name" value="MotA_ExbB"/>
    <property type="match status" value="1"/>
</dbReference>
<evidence type="ECO:0000313" key="9">
    <source>
        <dbReference type="EMBL" id="RVT84986.1"/>
    </source>
</evidence>
<evidence type="ECO:0000259" key="8">
    <source>
        <dbReference type="Pfam" id="PF01618"/>
    </source>
</evidence>
<protein>
    <submittedName>
        <fullName evidence="9">MotA/TolQ/ExbB proton channel family protein</fullName>
    </submittedName>
</protein>
<evidence type="ECO:0000256" key="4">
    <source>
        <dbReference type="ARBA" id="ARBA00022989"/>
    </source>
</evidence>
<sequence>MPLRPARPWALFFAGLFANQFAVSAASAQSLNVFEQLQNAGLSIWAIGALSVLALAVALERALHLRRARLVPAGLVDAVLPAWRQGDGDAVQQALARSPSLLAEVLASWWQHRHAGAAALERRGGDLASRALRAHQQRAYPLAVVATVAPIVGLLGTVVGMIEAFHVIAFTGALGDPTLLAGGISKALVNTAAGLTVALPALALHHLFKHRLATVGLALEGELQRVLDAAFPAPEVRDAH</sequence>
<keyword evidence="5 7" id="KW-0472">Membrane</keyword>
<keyword evidence="6" id="KW-0653">Protein transport</keyword>
<comment type="similarity">
    <text evidence="6">Belongs to the exbB/tolQ family.</text>
</comment>
<dbReference type="GO" id="GO:0005886">
    <property type="term" value="C:plasma membrane"/>
    <property type="evidence" value="ECO:0007669"/>
    <property type="project" value="UniProtKB-SubCell"/>
</dbReference>
<keyword evidence="2" id="KW-1003">Cell membrane</keyword>
<keyword evidence="10" id="KW-1185">Reference proteome</keyword>
<keyword evidence="3 7" id="KW-0812">Transmembrane</keyword>
<dbReference type="AlphaFoldDB" id="A0A437LHW4"/>